<evidence type="ECO:0000256" key="1">
    <source>
        <dbReference type="ARBA" id="ARBA00022729"/>
    </source>
</evidence>
<evidence type="ECO:0000256" key="2">
    <source>
        <dbReference type="SAM" id="MobiDB-lite"/>
    </source>
</evidence>
<dbReference type="Proteomes" id="UP000465846">
    <property type="component" value="Chromosome"/>
</dbReference>
<dbReference type="AlphaFoldDB" id="A0A6C0UEG4"/>
<dbReference type="InterPro" id="IPR006311">
    <property type="entry name" value="TAT_signal"/>
</dbReference>
<organism evidence="4 5">
    <name type="scientific">Halogeometricum borinquense</name>
    <dbReference type="NCBI Taxonomy" id="60847"/>
    <lineage>
        <taxon>Archaea</taxon>
        <taxon>Methanobacteriati</taxon>
        <taxon>Methanobacteriota</taxon>
        <taxon>Stenosarchaea group</taxon>
        <taxon>Halobacteria</taxon>
        <taxon>Halobacteriales</taxon>
        <taxon>Haloferacaceae</taxon>
        <taxon>Halogeometricum</taxon>
    </lineage>
</organism>
<feature type="transmembrane region" description="Helical" evidence="3">
    <location>
        <begin position="158"/>
        <end position="176"/>
    </location>
</feature>
<feature type="region of interest" description="Disordered" evidence="2">
    <location>
        <begin position="44"/>
        <end position="66"/>
    </location>
</feature>
<dbReference type="GO" id="GO:0030115">
    <property type="term" value="C:S-layer"/>
    <property type="evidence" value="ECO:0007669"/>
    <property type="project" value="UniProtKB-SubCell"/>
</dbReference>
<dbReference type="GO" id="GO:0005886">
    <property type="term" value="C:plasma membrane"/>
    <property type="evidence" value="ECO:0007669"/>
    <property type="project" value="UniProtKB-SubCell"/>
</dbReference>
<sequence>MTERPPTETDAQPSRRRIGATLLLTAFVALAAVVAPVAAASDAFSPTKDSTTFYPTDDQTVSGETTLEPGTELLVYLRSNNGEYRFSKEARANVTEDGTYEAAFNLSSVPDNASTSVNVTLRHATNPDGPETTYAGELRPAAEQPETTTESSSTGIPGFGPVVGLVGAALAAALFARRD</sequence>
<evidence type="ECO:0000313" key="5">
    <source>
        <dbReference type="Proteomes" id="UP000465846"/>
    </source>
</evidence>
<gene>
    <name evidence="4" type="ORF">G3I44_04355</name>
</gene>
<evidence type="ECO:0000313" key="4">
    <source>
        <dbReference type="EMBL" id="QIB73580.1"/>
    </source>
</evidence>
<keyword evidence="1" id="KW-0732">Signal</keyword>
<dbReference type="InterPro" id="IPR026371">
    <property type="entry name" value="PGF_CTERM"/>
</dbReference>
<dbReference type="NCBIfam" id="NF045517">
    <property type="entry name" value="halo_surf_dom"/>
    <property type="match status" value="1"/>
</dbReference>
<dbReference type="PROSITE" id="PS51318">
    <property type="entry name" value="TAT"/>
    <property type="match status" value="1"/>
</dbReference>
<dbReference type="EMBL" id="CP048739">
    <property type="protein sequence ID" value="QIB73580.1"/>
    <property type="molecule type" value="Genomic_DNA"/>
</dbReference>
<name>A0A6C0UEG4_9EURY</name>
<feature type="compositionally biased region" description="Low complexity" evidence="2">
    <location>
        <begin position="146"/>
        <end position="156"/>
    </location>
</feature>
<feature type="region of interest" description="Disordered" evidence="2">
    <location>
        <begin position="124"/>
        <end position="156"/>
    </location>
</feature>
<dbReference type="RefSeq" id="WP_163485624.1">
    <property type="nucleotide sequence ID" value="NZ_CP048739.1"/>
</dbReference>
<proteinExistence type="predicted"/>
<dbReference type="NCBIfam" id="TIGR04126">
    <property type="entry name" value="PGF_CTERM"/>
    <property type="match status" value="1"/>
</dbReference>
<protein>
    <submittedName>
        <fullName evidence="4">PGF-CTERM sorting domain-containing protein</fullName>
    </submittedName>
</protein>
<evidence type="ECO:0000256" key="3">
    <source>
        <dbReference type="SAM" id="Phobius"/>
    </source>
</evidence>
<keyword evidence="3" id="KW-0812">Transmembrane</keyword>
<keyword evidence="3" id="KW-0472">Membrane</keyword>
<keyword evidence="3" id="KW-1133">Transmembrane helix</keyword>
<feature type="compositionally biased region" description="Polar residues" evidence="2">
    <location>
        <begin position="47"/>
        <end position="65"/>
    </location>
</feature>
<accession>A0A6C0UEG4</accession>
<dbReference type="GeneID" id="44078606"/>
<reference evidence="4 5" key="1">
    <citation type="submission" date="2020-02" db="EMBL/GenBank/DDBJ databases">
        <title>Whole genome sequence of Halogeometricum borinquense strain wsp4.</title>
        <authorList>
            <person name="Verma D.K."/>
            <person name="Gopal K."/>
            <person name="Prasad E.S."/>
        </authorList>
    </citation>
    <scope>NUCLEOTIDE SEQUENCE [LARGE SCALE GENOMIC DNA]</scope>
    <source>
        <strain evidence="5">wsp4</strain>
    </source>
</reference>